<dbReference type="Gene3D" id="1.10.443.10">
    <property type="entry name" value="Intergrase catalytic core"/>
    <property type="match status" value="1"/>
</dbReference>
<sequence length="413" mass="47851">MKAKNTFGIHFVIRAISSLDIEMSMIYARVTVNGQRTEISLKIKISSLLWDSVRGKLKGKSNEVNKINEHIERVRSLITDSYHTLIQQKKVVSIGTVKTMFLGMDDSQMSVIKLIEYHNTISLGKLTQGTLKNYTATTKYIKKFLFSNYNRNDIFLNELNYKFIFDFESYLRSCKPIHSHQPLSNNGIMKHLERVKKLVNLAVTMEWIEKDPFSKFKLKYEKTSRSFLSRAELDILVKKRFKREQLQAVLDMFLFCCYTGLAFIDIFELKPSNIVVGSDDKLWIFSQRVKTKITIQVPLLPEVLKLIEKYKCNSTAMELGKIFPVISNQKMNAYLKQIGSVCKINKNLSFHMARHTFATTLTLNNGVPMESVSKMLGHTAMRTTQIYAKVLEYKLSEDMENLRLKMKDQDLRA</sequence>
<protein>
    <submittedName>
        <fullName evidence="5">Site-specific recombinase XerD</fullName>
    </submittedName>
</protein>
<dbReference type="Gene3D" id="1.10.150.130">
    <property type="match status" value="1"/>
</dbReference>
<dbReference type="InterPro" id="IPR025269">
    <property type="entry name" value="SAM-like_dom"/>
</dbReference>
<dbReference type="InterPro" id="IPR050090">
    <property type="entry name" value="Tyrosine_recombinase_XerCD"/>
</dbReference>
<keyword evidence="6" id="KW-1185">Reference proteome</keyword>
<dbReference type="KEGG" id="mpw:MPR_2462"/>
<evidence type="ECO:0000256" key="1">
    <source>
        <dbReference type="ARBA" id="ARBA00008857"/>
    </source>
</evidence>
<dbReference type="GO" id="GO:0003677">
    <property type="term" value="F:DNA binding"/>
    <property type="evidence" value="ECO:0007669"/>
    <property type="project" value="UniProtKB-KW"/>
</dbReference>
<evidence type="ECO:0000256" key="3">
    <source>
        <dbReference type="ARBA" id="ARBA00023172"/>
    </source>
</evidence>
<dbReference type="InterPro" id="IPR010998">
    <property type="entry name" value="Integrase_recombinase_N"/>
</dbReference>
<evidence type="ECO:0000259" key="4">
    <source>
        <dbReference type="PROSITE" id="PS51898"/>
    </source>
</evidence>
<name>A0AAJ5BF65_MYRPR</name>
<dbReference type="Pfam" id="PF00589">
    <property type="entry name" value="Phage_integrase"/>
    <property type="match status" value="1"/>
</dbReference>
<dbReference type="PANTHER" id="PTHR30349">
    <property type="entry name" value="PHAGE INTEGRASE-RELATED"/>
    <property type="match status" value="1"/>
</dbReference>
<dbReference type="InterPro" id="IPR013762">
    <property type="entry name" value="Integrase-like_cat_sf"/>
</dbReference>
<dbReference type="InterPro" id="IPR011010">
    <property type="entry name" value="DNA_brk_join_enz"/>
</dbReference>
<dbReference type="GO" id="GO:0015074">
    <property type="term" value="P:DNA integration"/>
    <property type="evidence" value="ECO:0007669"/>
    <property type="project" value="InterPro"/>
</dbReference>
<dbReference type="EMBL" id="FOFY01000017">
    <property type="protein sequence ID" value="SER47651.1"/>
    <property type="molecule type" value="Genomic_DNA"/>
</dbReference>
<dbReference type="PANTHER" id="PTHR30349:SF64">
    <property type="entry name" value="PROPHAGE INTEGRASE INTD-RELATED"/>
    <property type="match status" value="1"/>
</dbReference>
<organism evidence="5 6">
    <name type="scientific">Myroides profundi</name>
    <dbReference type="NCBI Taxonomy" id="480520"/>
    <lineage>
        <taxon>Bacteria</taxon>
        <taxon>Pseudomonadati</taxon>
        <taxon>Bacteroidota</taxon>
        <taxon>Flavobacteriia</taxon>
        <taxon>Flavobacteriales</taxon>
        <taxon>Flavobacteriaceae</taxon>
        <taxon>Myroides</taxon>
    </lineage>
</organism>
<keyword evidence="2" id="KW-0238">DNA-binding</keyword>
<evidence type="ECO:0000313" key="6">
    <source>
        <dbReference type="Proteomes" id="UP000183496"/>
    </source>
</evidence>
<comment type="similarity">
    <text evidence="1">Belongs to the 'phage' integrase family.</text>
</comment>
<dbReference type="PROSITE" id="PS51898">
    <property type="entry name" value="TYR_RECOMBINASE"/>
    <property type="match status" value="1"/>
</dbReference>
<comment type="caution">
    <text evidence="5">The sequence shown here is derived from an EMBL/GenBank/DDBJ whole genome shotgun (WGS) entry which is preliminary data.</text>
</comment>
<proteinExistence type="inferred from homology"/>
<dbReference type="SUPFAM" id="SSF56349">
    <property type="entry name" value="DNA breaking-rejoining enzymes"/>
    <property type="match status" value="1"/>
</dbReference>
<feature type="domain" description="Tyr recombinase" evidence="4">
    <location>
        <begin position="223"/>
        <end position="400"/>
    </location>
</feature>
<evidence type="ECO:0000313" key="5">
    <source>
        <dbReference type="EMBL" id="SER47651.1"/>
    </source>
</evidence>
<dbReference type="RefSeq" id="WP_041892957.1">
    <property type="nucleotide sequence ID" value="NZ_CP010817.1"/>
</dbReference>
<dbReference type="InterPro" id="IPR035386">
    <property type="entry name" value="Arm-DNA-bind_5"/>
</dbReference>
<dbReference type="Pfam" id="PF13102">
    <property type="entry name" value="Phage_int_SAM_5"/>
    <property type="match status" value="1"/>
</dbReference>
<dbReference type="CDD" id="cd01185">
    <property type="entry name" value="INTN1_C_like"/>
    <property type="match status" value="1"/>
</dbReference>
<accession>A0AAJ5BF65</accession>
<evidence type="ECO:0000256" key="2">
    <source>
        <dbReference type="ARBA" id="ARBA00023125"/>
    </source>
</evidence>
<dbReference type="Pfam" id="PF17293">
    <property type="entry name" value="Arm-DNA-bind_5"/>
    <property type="match status" value="1"/>
</dbReference>
<dbReference type="Proteomes" id="UP000183496">
    <property type="component" value="Unassembled WGS sequence"/>
</dbReference>
<reference evidence="5 6" key="1">
    <citation type="submission" date="2016-10" db="EMBL/GenBank/DDBJ databases">
        <authorList>
            <person name="Varghese N."/>
            <person name="Submissions S."/>
        </authorList>
    </citation>
    <scope>NUCLEOTIDE SEQUENCE [LARGE SCALE GENOMIC DNA]</scope>
    <source>
        <strain evidence="6">DSM 19823 / KCTC 23066 / CCTCC M 208030 / D25</strain>
    </source>
</reference>
<gene>
    <name evidence="5" type="ORF">SAMN04488089_1175</name>
</gene>
<dbReference type="AlphaFoldDB" id="A0AAJ5BF65"/>
<dbReference type="GO" id="GO:0006310">
    <property type="term" value="P:DNA recombination"/>
    <property type="evidence" value="ECO:0007669"/>
    <property type="project" value="UniProtKB-KW"/>
</dbReference>
<keyword evidence="3" id="KW-0233">DNA recombination</keyword>
<dbReference type="InterPro" id="IPR002104">
    <property type="entry name" value="Integrase_catalytic"/>
</dbReference>